<dbReference type="Gene3D" id="3.40.50.11350">
    <property type="match status" value="1"/>
</dbReference>
<accession>A0A9W8TCW5</accession>
<evidence type="ECO:0000256" key="2">
    <source>
        <dbReference type="ARBA" id="ARBA00023253"/>
    </source>
</evidence>
<dbReference type="EMBL" id="JANKHO010000097">
    <property type="protein sequence ID" value="KAJ3515420.1"/>
    <property type="molecule type" value="Genomic_DNA"/>
</dbReference>
<evidence type="ECO:0000313" key="5">
    <source>
        <dbReference type="Proteomes" id="UP001148786"/>
    </source>
</evidence>
<protein>
    <submittedName>
        <fullName evidence="4">Uncharacterized protein</fullName>
    </submittedName>
</protein>
<evidence type="ECO:0000256" key="3">
    <source>
        <dbReference type="ARBA" id="ARBA00023277"/>
    </source>
</evidence>
<dbReference type="Pfam" id="PF10250">
    <property type="entry name" value="O-FucT"/>
    <property type="match status" value="1"/>
</dbReference>
<gene>
    <name evidence="4" type="ORF">NLJ89_g1772</name>
</gene>
<organism evidence="4 5">
    <name type="scientific">Agrocybe chaxingu</name>
    <dbReference type="NCBI Taxonomy" id="84603"/>
    <lineage>
        <taxon>Eukaryota</taxon>
        <taxon>Fungi</taxon>
        <taxon>Dikarya</taxon>
        <taxon>Basidiomycota</taxon>
        <taxon>Agaricomycotina</taxon>
        <taxon>Agaricomycetes</taxon>
        <taxon>Agaricomycetidae</taxon>
        <taxon>Agaricales</taxon>
        <taxon>Agaricineae</taxon>
        <taxon>Strophariaceae</taxon>
        <taxon>Agrocybe</taxon>
    </lineage>
</organism>
<dbReference type="OrthoDB" id="423313at2759"/>
<evidence type="ECO:0000313" key="4">
    <source>
        <dbReference type="EMBL" id="KAJ3515420.1"/>
    </source>
</evidence>
<dbReference type="GO" id="GO:0016740">
    <property type="term" value="F:transferase activity"/>
    <property type="evidence" value="ECO:0007669"/>
    <property type="project" value="UniProtKB-KW"/>
</dbReference>
<keyword evidence="1" id="KW-0808">Transferase</keyword>
<dbReference type="CDD" id="cd11296">
    <property type="entry name" value="O-FucT_like"/>
    <property type="match status" value="1"/>
</dbReference>
<reference evidence="4" key="1">
    <citation type="submission" date="2022-07" db="EMBL/GenBank/DDBJ databases">
        <title>Genome Sequence of Agrocybe chaxingu.</title>
        <authorList>
            <person name="Buettner E."/>
        </authorList>
    </citation>
    <scope>NUCLEOTIDE SEQUENCE</scope>
    <source>
        <strain evidence="4">MP-N11</strain>
    </source>
</reference>
<dbReference type="InterPro" id="IPR019378">
    <property type="entry name" value="GDP-Fuc_O-FucTrfase"/>
</dbReference>
<name>A0A9W8TCW5_9AGAR</name>
<keyword evidence="3" id="KW-0119">Carbohydrate metabolism</keyword>
<evidence type="ECO:0000256" key="1">
    <source>
        <dbReference type="ARBA" id="ARBA00022679"/>
    </source>
</evidence>
<comment type="caution">
    <text evidence="4">The sequence shown here is derived from an EMBL/GenBank/DDBJ whole genome shotgun (WGS) entry which is preliminary data.</text>
</comment>
<dbReference type="Proteomes" id="UP001148786">
    <property type="component" value="Unassembled WGS sequence"/>
</dbReference>
<dbReference type="AlphaFoldDB" id="A0A9W8TCW5"/>
<proteinExistence type="predicted"/>
<keyword evidence="5" id="KW-1185">Reference proteome</keyword>
<dbReference type="GO" id="GO:0006004">
    <property type="term" value="P:fucose metabolic process"/>
    <property type="evidence" value="ECO:0007669"/>
    <property type="project" value="UniProtKB-KW"/>
</dbReference>
<sequence length="499" mass="57235">MRVVLFRGLVVLSVLFFAGLSLFFIGLPEALRNFQLPRPLQRGSSGQAFPDIDISLDNPESPSSTASKCESEDIHVLPVETGVPSWDSSRFLQGPPTTSFKENLLNDTYYITSWADSGFTNQFMGYVNMIYVGLISDRIPILPPFGPHHMSYDAGALRFSNVFNLTQLKKALNRPILEWHEVKEEDSPSSLREPSAEERESIGCWSTRKEAIANPLRVKSVVDHLKLDIAYTRVPSEARWLPNHENNDFLVFHQLVPYIFPRHPWRPVSDFPLMQASPSGLRLPPDEQVSCFDYLYYITSSRQMFEMQYSWSPPWRLVGTHLRFTDDLVDLAQDYLRRAFHMSDEQESPARSAAVMPPFIAVHMRRGDFGHQCRDGRKPEECFVPLEEYSKAVETIQHELREKKAMDVEHVVLMSDEKDPKFWEETKKLGWAHFDHEQEKTVQKCSEWYPVLIDSVAQSLAAGFVGTGDSTYSLMSARRVEDWNAGPRFLVRRNLGHSS</sequence>
<keyword evidence="2" id="KW-0294">Fucose metabolism</keyword>